<dbReference type="GeneID" id="129333059"/>
<dbReference type="InterPro" id="IPR015943">
    <property type="entry name" value="WD40/YVTN_repeat-like_dom_sf"/>
</dbReference>
<dbReference type="PROSITE" id="PS50082">
    <property type="entry name" value="WD_REPEATS_2"/>
    <property type="match status" value="3"/>
</dbReference>
<dbReference type="PROSITE" id="PS00678">
    <property type="entry name" value="WD_REPEATS_1"/>
    <property type="match status" value="1"/>
</dbReference>
<dbReference type="InterPro" id="IPR020472">
    <property type="entry name" value="WD40_PAC1"/>
</dbReference>
<name>A0AA97JK62_EUBMA</name>
<keyword evidence="2" id="KW-0677">Repeat</keyword>
<evidence type="ECO:0000256" key="1">
    <source>
        <dbReference type="ARBA" id="ARBA00022574"/>
    </source>
</evidence>
<evidence type="ECO:0000256" key="3">
    <source>
        <dbReference type="PROSITE-ProRule" id="PRU00221"/>
    </source>
</evidence>
<feature type="repeat" description="WD" evidence="3">
    <location>
        <begin position="614"/>
        <end position="635"/>
    </location>
</feature>
<proteinExistence type="predicted"/>
<accession>A0AA97JK62</accession>
<keyword evidence="1 3" id="KW-0853">WD repeat</keyword>
<dbReference type="PANTHER" id="PTHR45532:SF1">
    <property type="entry name" value="WD REPEAT-CONTAINING PROTEIN 97"/>
    <property type="match status" value="1"/>
</dbReference>
<dbReference type="Pfam" id="PF00400">
    <property type="entry name" value="WD40"/>
    <property type="match status" value="3"/>
</dbReference>
<dbReference type="KEGG" id="emc:129333059"/>
<organism evidence="5 6">
    <name type="scientific">Eublepharis macularius</name>
    <name type="common">Leopard gecko</name>
    <name type="synonym">Cyrtodactylus macularius</name>
    <dbReference type="NCBI Taxonomy" id="481883"/>
    <lineage>
        <taxon>Eukaryota</taxon>
        <taxon>Metazoa</taxon>
        <taxon>Chordata</taxon>
        <taxon>Craniata</taxon>
        <taxon>Vertebrata</taxon>
        <taxon>Euteleostomi</taxon>
        <taxon>Lepidosauria</taxon>
        <taxon>Squamata</taxon>
        <taxon>Bifurcata</taxon>
        <taxon>Gekkota</taxon>
        <taxon>Eublepharidae</taxon>
        <taxon>Eublepharinae</taxon>
        <taxon>Eublepharis</taxon>
    </lineage>
</organism>
<dbReference type="SMART" id="SM00320">
    <property type="entry name" value="WD40"/>
    <property type="match status" value="5"/>
</dbReference>
<gene>
    <name evidence="6" type="primary">WDR97</name>
</gene>
<evidence type="ECO:0000313" key="5">
    <source>
        <dbReference type="Proteomes" id="UP001190640"/>
    </source>
</evidence>
<dbReference type="CTD" id="340390"/>
<keyword evidence="5" id="KW-1185">Reference proteome</keyword>
<dbReference type="InterPro" id="IPR001680">
    <property type="entry name" value="WD40_rpt"/>
</dbReference>
<dbReference type="InterPro" id="IPR011047">
    <property type="entry name" value="Quinoprotein_ADH-like_sf"/>
</dbReference>
<feature type="repeat" description="WD" evidence="3">
    <location>
        <begin position="214"/>
        <end position="246"/>
    </location>
</feature>
<reference evidence="6" key="1">
    <citation type="submission" date="2025-08" db="UniProtKB">
        <authorList>
            <consortium name="RefSeq"/>
        </authorList>
    </citation>
    <scope>IDENTIFICATION</scope>
    <source>
        <tissue evidence="6">Blood</tissue>
    </source>
</reference>
<dbReference type="Gene3D" id="2.130.10.10">
    <property type="entry name" value="YVTN repeat-like/Quinoprotein amine dehydrogenase"/>
    <property type="match status" value="3"/>
</dbReference>
<feature type="region of interest" description="Disordered" evidence="4">
    <location>
        <begin position="1104"/>
        <end position="1137"/>
    </location>
</feature>
<feature type="repeat" description="WD" evidence="3">
    <location>
        <begin position="255"/>
        <end position="296"/>
    </location>
</feature>
<sequence length="1520" mass="169546">MQARGQQRWQRLQRGFRRAVEKIKSEEVKVSYLSHGLQHLCHITLLSPVRHVTHNCLKKVFVVLDAADSLHFYREDGSYLSSRGAPLAMRGLLYASQADRFVAWDKDGLQVLDSSCKVLSEVQSALPIRCSIYSELLNRIVTAGDGNLTIWAFRYGCRSLQCRFTISEGLGPSNLFSHLALDASGAEPQRCFASCDTGAAAVDISSGALIAFETKLHSRIITDIAYCEVVGSPVTASRDTTIKVWDQSWHIRTVFVGHTGPVIALAIYPQRPLIFSASQDGTIRTWNLDTVDQVDQVHVLEPVEALETQTTSRVISISGTSLTLWKINQLYSFYTPLGSPAKHLSYINLKAVANFPVRILCVCQDSSVRVLDALTGTVLAILSLDPSFQVLDVAYCLPRETLFVLMESGTLLRVNAATDPMVVKKSTARPSGVSQPCCLLLYSHIVDPKKAYSTWVEVVENQSDKKSWQKPPLKMQDKNRYVLIMGQEDGLLSVVEWFSGRIQCQVEAHCPQRVTTLAEYPSQTCIISAGTDLTVKMWRVFPYAEESLVPLLCFSCAVPAWHMCCLGETLAVAFQDPETVTYSIVYYNLMEQTRSEHGPEDDPLDDITGLCCCPNLKIFASASRDGSVKVWNIENKLLRHLKLNTIPESLAFANPQGDLLVGIERHLYLIHHIKYLPSYYNMTLLCARFLQPIQDTPLPIRKSCFDHLVRGNARRLMQEPPAEEDMSSLPGAHQMTPKETKVIRNVQVEAKGSVMLDARSQDLQQLQRGKVRAVQKVRPTKEMRDEAFEQYLQIFYKKQPHMEIPEEDVFNADEVLEAICRCGSISELYGPNPSNMFLGAFPQLASLKAASELLKDAGSIVDRVSVASSTASVIPPPGAKQASFNQLQVEKEKSVLAEAEGKRPVPAPQDTKTSLVALKIPSLSTTPSAFASAADLAQKPSGALRAPLSAESFIETVFGKVRIHREEGSLFSDHHLERELTVVPEDEPRFSPSPSLPGSLASIGEVARSEKILSSEEPVTAVGSQESSKGGESSLRPRSQTPSEILKGFFAEPAASKEQLRSEMEPESLLLPKVSSGFIPNSVVTKQFHGLEYPSAESLVRAQKEPQTALGAKSVEDVVQDQQPGRDPSEAKLSSISGASIQESSSRVFLTQLDESHYPETEARSEEEIPAPLWQFQDADWFKQLFPQGFPPEMGLDEFLARLLAAFPTVDFSTKTQLLDAVLSLREAWGPGTSGTVHDVLISLLNMKEGAPSMQEETQQRFILAALRALLILNKGSKDLVVELMAYYLQAPPATRLIIEGLIEVMGVQDPHHYFYKEMNSWQVEKDRSKEQLRRVCSLWLEAVMQELQEHRALTPKHQVHPGGKHLRKHYSKAKVAPAQWKDACSEHPVDAINYFAQKQQERQLEEIKRLVAQSEELPRDMVMPLPPLKKSQAILRLGETNAMLRNRIHKHADFYFPFIFSRYLLKGFVPFVKLPVPKINLDPFPSISEKPVPPQTFTAKQQSVQKYFIPKFSYADSYP</sequence>
<evidence type="ECO:0000256" key="4">
    <source>
        <dbReference type="SAM" id="MobiDB-lite"/>
    </source>
</evidence>
<dbReference type="PRINTS" id="PR00320">
    <property type="entry name" value="GPROTEINBRPT"/>
</dbReference>
<evidence type="ECO:0000313" key="6">
    <source>
        <dbReference type="RefSeq" id="XP_054840358.1"/>
    </source>
</evidence>
<dbReference type="Proteomes" id="UP001190640">
    <property type="component" value="Chromosome 7"/>
</dbReference>
<protein>
    <submittedName>
        <fullName evidence="6">WD repeat-containing protein 97</fullName>
    </submittedName>
</protein>
<dbReference type="PANTHER" id="PTHR45532">
    <property type="entry name" value="WD REPEAT-CONTAINING PROTEIN 97"/>
    <property type="match status" value="1"/>
</dbReference>
<feature type="region of interest" description="Disordered" evidence="4">
    <location>
        <begin position="1014"/>
        <end position="1044"/>
    </location>
</feature>
<dbReference type="InterPro" id="IPR019775">
    <property type="entry name" value="WD40_repeat_CS"/>
</dbReference>
<evidence type="ECO:0000256" key="2">
    <source>
        <dbReference type="ARBA" id="ARBA00022737"/>
    </source>
</evidence>
<dbReference type="PROSITE" id="PS50294">
    <property type="entry name" value="WD_REPEATS_REGION"/>
    <property type="match status" value="1"/>
</dbReference>
<feature type="compositionally biased region" description="Low complexity" evidence="4">
    <location>
        <begin position="1023"/>
        <end position="1034"/>
    </location>
</feature>
<dbReference type="SUPFAM" id="SSF50998">
    <property type="entry name" value="Quinoprotein alcohol dehydrogenase-like"/>
    <property type="match status" value="2"/>
</dbReference>
<dbReference type="RefSeq" id="XP_054840358.1">
    <property type="nucleotide sequence ID" value="XM_054984383.1"/>
</dbReference>